<dbReference type="AlphaFoldDB" id="A0A8H3X8K4"/>
<dbReference type="Proteomes" id="UP000439903">
    <property type="component" value="Unassembled WGS sequence"/>
</dbReference>
<comment type="caution">
    <text evidence="1">The sequence shown here is derived from an EMBL/GenBank/DDBJ whole genome shotgun (WGS) entry which is preliminary data.</text>
</comment>
<dbReference type="OrthoDB" id="2448595at2759"/>
<gene>
    <name evidence="1" type="ORF">F8M41_006992</name>
</gene>
<name>A0A8H3X8K4_GIGMA</name>
<sequence length="321" mass="36040">MPLEKTTFPGSMELVLIGAYNTLSFGGITSSFGGTLSCVQPFSLWRGRLVNAYTTSTLQLPNTSHATYTTYTENRFPSEVRSHVCNIFPLERLVGNLTPFLWEWEIGFYNTQTTVSIRSMPSCVQPFSLWRGRLVNTYTSSTLQLPNTIHATYTTYTERTFPGSMELVLTTLTQPSPFGVWNRFLQHTDNRLHSEVRSHVCNPFPFGEAGWTIPGSMELVLTTLTATVSILEIFTTHRQPSPFGGTLSCVQPFSFWRGRLVNTYTSSTPTSQHDPCDLHDLYGKDFSWEHGIGAYNTHGNRLHLEVRSCVCNPSPLGEAGW</sequence>
<protein>
    <submittedName>
        <fullName evidence="1">Uncharacterized protein</fullName>
    </submittedName>
</protein>
<evidence type="ECO:0000313" key="2">
    <source>
        <dbReference type="Proteomes" id="UP000439903"/>
    </source>
</evidence>
<keyword evidence="2" id="KW-1185">Reference proteome</keyword>
<dbReference type="EMBL" id="WTPW01001697">
    <property type="protein sequence ID" value="KAF0420404.1"/>
    <property type="molecule type" value="Genomic_DNA"/>
</dbReference>
<accession>A0A8H3X8K4</accession>
<evidence type="ECO:0000313" key="1">
    <source>
        <dbReference type="EMBL" id="KAF0420404.1"/>
    </source>
</evidence>
<proteinExistence type="predicted"/>
<organism evidence="1 2">
    <name type="scientific">Gigaspora margarita</name>
    <dbReference type="NCBI Taxonomy" id="4874"/>
    <lineage>
        <taxon>Eukaryota</taxon>
        <taxon>Fungi</taxon>
        <taxon>Fungi incertae sedis</taxon>
        <taxon>Mucoromycota</taxon>
        <taxon>Glomeromycotina</taxon>
        <taxon>Glomeromycetes</taxon>
        <taxon>Diversisporales</taxon>
        <taxon>Gigasporaceae</taxon>
        <taxon>Gigaspora</taxon>
    </lineage>
</organism>
<reference evidence="1 2" key="1">
    <citation type="journal article" date="2019" name="Environ. Microbiol.">
        <title>At the nexus of three kingdoms: the genome of the mycorrhizal fungus Gigaspora margarita provides insights into plant, endobacterial and fungal interactions.</title>
        <authorList>
            <person name="Venice F."/>
            <person name="Ghignone S."/>
            <person name="Salvioli di Fossalunga A."/>
            <person name="Amselem J."/>
            <person name="Novero M."/>
            <person name="Xianan X."/>
            <person name="Sedzielewska Toro K."/>
            <person name="Morin E."/>
            <person name="Lipzen A."/>
            <person name="Grigoriev I.V."/>
            <person name="Henrissat B."/>
            <person name="Martin F.M."/>
            <person name="Bonfante P."/>
        </authorList>
    </citation>
    <scope>NUCLEOTIDE SEQUENCE [LARGE SCALE GENOMIC DNA]</scope>
    <source>
        <strain evidence="1 2">BEG34</strain>
    </source>
</reference>